<dbReference type="Proteomes" id="UP000825179">
    <property type="component" value="Chromosome"/>
</dbReference>
<reference evidence="3 5" key="2">
    <citation type="journal article" date="2020" name="Extremophiles">
        <title>Genomic analysis of Caldalkalibacillus thermarum TA2.A1 reveals aerobic alkaliphilic metabolism and evolutionary hallmarks linking alkaliphilic bacteria and plant life.</title>
        <authorList>
            <person name="de Jong S.I."/>
            <person name="van den Broek M.A."/>
            <person name="Merkel A.Y."/>
            <person name="de la Torre Cortes P."/>
            <person name="Kalamorz F."/>
            <person name="Cook G.M."/>
            <person name="van Loosdrecht M.C.M."/>
            <person name="McMillan D.G.G."/>
        </authorList>
    </citation>
    <scope>NUCLEOTIDE SEQUENCE [LARGE SCALE GENOMIC DNA]</scope>
    <source>
        <strain evidence="3 5">TA2.A1</strain>
    </source>
</reference>
<feature type="transmembrane region" description="Helical" evidence="1">
    <location>
        <begin position="39"/>
        <end position="59"/>
    </location>
</feature>
<dbReference type="KEGG" id="cthu:HUR95_04955"/>
<evidence type="ECO:0000256" key="1">
    <source>
        <dbReference type="SAM" id="Phobius"/>
    </source>
</evidence>
<proteinExistence type="predicted"/>
<dbReference type="AlphaFoldDB" id="F5L3L2"/>
<reference evidence="2 4" key="1">
    <citation type="journal article" date="2011" name="J. Bacteriol.">
        <title>Draft genome sequence of the thermoalkaliphilic Caldalkalibacillus thermarum strain TA2.A1.</title>
        <authorList>
            <person name="Kalamorz F."/>
            <person name="Keis S."/>
            <person name="McMillan D.G."/>
            <person name="Olsson K."/>
            <person name="Stanton J.A."/>
            <person name="Stockwell P."/>
            <person name="Black M.A."/>
            <person name="Klingeman D.M."/>
            <person name="Land M.L."/>
            <person name="Han C.S."/>
            <person name="Martin S.L."/>
            <person name="Becher S.A."/>
            <person name="Peddie C.J."/>
            <person name="Morgan H.W."/>
            <person name="Matthies D."/>
            <person name="Preiss L."/>
            <person name="Meier T."/>
            <person name="Brown S.D."/>
            <person name="Cook G.M."/>
        </authorList>
    </citation>
    <scope>NUCLEOTIDE SEQUENCE [LARGE SCALE GENOMIC DNA]</scope>
    <source>
        <strain evidence="2 4">TA2.A1</strain>
    </source>
</reference>
<dbReference type="RefSeq" id="WP_007502553.1">
    <property type="nucleotide sequence ID" value="NZ_CP082237.1"/>
</dbReference>
<dbReference type="EMBL" id="AFCE01000050">
    <property type="protein sequence ID" value="EGL84068.1"/>
    <property type="molecule type" value="Genomic_DNA"/>
</dbReference>
<name>F5L3L2_CALTT</name>
<protein>
    <submittedName>
        <fullName evidence="3">DUF2929 family protein</fullName>
    </submittedName>
</protein>
<keyword evidence="1" id="KW-0812">Transmembrane</keyword>
<evidence type="ECO:0000313" key="4">
    <source>
        <dbReference type="Proteomes" id="UP000010716"/>
    </source>
</evidence>
<keyword evidence="1" id="KW-0472">Membrane</keyword>
<dbReference type="EMBL" id="CP082237">
    <property type="protein sequence ID" value="QZT34689.1"/>
    <property type="molecule type" value="Genomic_DNA"/>
</dbReference>
<evidence type="ECO:0000313" key="3">
    <source>
        <dbReference type="EMBL" id="QZT34689.1"/>
    </source>
</evidence>
<accession>F5L3L2</accession>
<evidence type="ECO:0000313" key="5">
    <source>
        <dbReference type="Proteomes" id="UP000825179"/>
    </source>
</evidence>
<dbReference type="Proteomes" id="UP000010716">
    <property type="component" value="Unassembled WGS sequence"/>
</dbReference>
<keyword evidence="5" id="KW-1185">Reference proteome</keyword>
<reference evidence="3" key="3">
    <citation type="submission" date="2021-08" db="EMBL/GenBank/DDBJ databases">
        <authorList>
            <person name="de Jong S."/>
            <person name="van den Broek M."/>
            <person name="Merkel A."/>
            <person name="de la Torre Cortes P."/>
            <person name="Kalamorz F."/>
            <person name="Cook G."/>
            <person name="van Loosdrecht M."/>
            <person name="McMillan D."/>
        </authorList>
    </citation>
    <scope>NUCLEOTIDE SEQUENCE</scope>
    <source>
        <strain evidence="3">TA2.A1</strain>
    </source>
</reference>
<sequence length="63" mass="6756">MMNKVLAFIVSIIVAIALTLVVGFVVASINGYAYNFSDAVPYGIILGLIIYFFGSLITANEHS</sequence>
<keyword evidence="1" id="KW-1133">Transmembrane helix</keyword>
<gene>
    <name evidence="2" type="ORF">CathTA2_0371</name>
    <name evidence="3" type="ORF">HUR95_04955</name>
</gene>
<organism evidence="2 4">
    <name type="scientific">Caldalkalibacillus thermarum (strain TA2.A1)</name>
    <dbReference type="NCBI Taxonomy" id="986075"/>
    <lineage>
        <taxon>Bacteria</taxon>
        <taxon>Bacillati</taxon>
        <taxon>Bacillota</taxon>
        <taxon>Bacilli</taxon>
        <taxon>Bacillales</taxon>
        <taxon>Bacillaceae</taxon>
        <taxon>Caldalkalibacillus</taxon>
    </lineage>
</organism>
<evidence type="ECO:0000313" key="2">
    <source>
        <dbReference type="EMBL" id="EGL84068.1"/>
    </source>
</evidence>